<reference evidence="3 4" key="1">
    <citation type="journal article" date="2016" name="BMC Genomics">
        <title>Comparative genomic and transcriptomic analyses of the Fuzhuan brick tea-fermentation fungus Aspergillus cristatus.</title>
        <authorList>
            <person name="Ge Y."/>
            <person name="Wang Y."/>
            <person name="Liu Y."/>
            <person name="Tan Y."/>
            <person name="Ren X."/>
            <person name="Zhang X."/>
            <person name="Hyde K.D."/>
            <person name="Liu Y."/>
            <person name="Liu Z."/>
        </authorList>
    </citation>
    <scope>NUCLEOTIDE SEQUENCE [LARGE SCALE GENOMIC DNA]</scope>
    <source>
        <strain evidence="3 4">GZAAS20.1005</strain>
    </source>
</reference>
<proteinExistence type="predicted"/>
<organism evidence="3 4">
    <name type="scientific">Aspergillus cristatus</name>
    <name type="common">Chinese Fuzhuan brick tea-fermentation fungus</name>
    <name type="synonym">Eurotium cristatum</name>
    <dbReference type="NCBI Taxonomy" id="573508"/>
    <lineage>
        <taxon>Eukaryota</taxon>
        <taxon>Fungi</taxon>
        <taxon>Dikarya</taxon>
        <taxon>Ascomycota</taxon>
        <taxon>Pezizomycotina</taxon>
        <taxon>Eurotiomycetes</taxon>
        <taxon>Eurotiomycetidae</taxon>
        <taxon>Eurotiales</taxon>
        <taxon>Aspergillaceae</taxon>
        <taxon>Aspergillus</taxon>
        <taxon>Aspergillus subgen. Aspergillus</taxon>
    </lineage>
</organism>
<protein>
    <recommendedName>
        <fullName evidence="2">AB hydrolase-1 domain-containing protein</fullName>
    </recommendedName>
</protein>
<evidence type="ECO:0000256" key="1">
    <source>
        <dbReference type="SAM" id="MobiDB-lite"/>
    </source>
</evidence>
<name>A0A1E3BS33_ASPCR</name>
<dbReference type="Gene3D" id="3.40.50.1820">
    <property type="entry name" value="alpha/beta hydrolase"/>
    <property type="match status" value="1"/>
</dbReference>
<gene>
    <name evidence="3" type="ORF">SI65_00765</name>
</gene>
<comment type="caution">
    <text evidence="3">The sequence shown here is derived from an EMBL/GenBank/DDBJ whole genome shotgun (WGS) entry which is preliminary data.</text>
</comment>
<dbReference type="Proteomes" id="UP000094569">
    <property type="component" value="Unassembled WGS sequence"/>
</dbReference>
<dbReference type="PANTHER" id="PTHR37017:SF11">
    <property type="entry name" value="ESTERASE_LIPASE_THIOESTERASE DOMAIN-CONTAINING PROTEIN"/>
    <property type="match status" value="1"/>
</dbReference>
<dbReference type="InterPro" id="IPR000073">
    <property type="entry name" value="AB_hydrolase_1"/>
</dbReference>
<evidence type="ECO:0000313" key="3">
    <source>
        <dbReference type="EMBL" id="ODM23176.1"/>
    </source>
</evidence>
<dbReference type="InterPro" id="IPR029058">
    <property type="entry name" value="AB_hydrolase_fold"/>
</dbReference>
<dbReference type="AlphaFoldDB" id="A0A1E3BS33"/>
<accession>A0A1E3BS33</accession>
<dbReference type="OrthoDB" id="5958943at2759"/>
<evidence type="ECO:0000259" key="2">
    <source>
        <dbReference type="Pfam" id="PF12697"/>
    </source>
</evidence>
<evidence type="ECO:0000313" key="4">
    <source>
        <dbReference type="Proteomes" id="UP000094569"/>
    </source>
</evidence>
<keyword evidence="4" id="KW-1185">Reference proteome</keyword>
<dbReference type="Pfam" id="PF12697">
    <property type="entry name" value="Abhydrolase_6"/>
    <property type="match status" value="1"/>
</dbReference>
<dbReference type="PANTHER" id="PTHR37017">
    <property type="entry name" value="AB HYDROLASE-1 DOMAIN-CONTAINING PROTEIN-RELATED"/>
    <property type="match status" value="1"/>
</dbReference>
<feature type="region of interest" description="Disordered" evidence="1">
    <location>
        <begin position="245"/>
        <end position="268"/>
    </location>
</feature>
<sequence length="883" mass="96742">MSNPAIIIIPGAWHTPRHYARLITHLSNHNYSATAVALPSVNSSPPLPTWEEDAQAVRHTIMERLDLGQDVIAIAHSFGGVAMSEAVKGLGKEERQKQGYATGVLRLVYMCAMALPKGQTHVGQMRPVTPEEEEREKKQKEYVEKNGGMPFTDDGAILIPKHAIRDVFYNRCDPADVDEALTHLGSFPPGPLTVPATYTAYHEIPSTYIVCENDNALPLSVQERMIAQGEGHDCTFEFVDSQSQKKRSKRARTRQSTSESAAEASPGLASGDFQADAVASHDVLASWLDFDYLEGCNECLDLPNFLAPDAVTTIETDPLRVRPNLQYLIGSSLDSPIRLLNSKLDATILDVRLARIHDTIVTGCASRFADYDCNLYATACRYQLEDGDSTSQEQNLLSSSLSPQSQALTSALTSQTDASPMGPGLAPRDPGCMMTVLGTVRFLDHFSYLYGNRLTKAARRQSDAVLKAVLRAFSLQWLSPTDTLFPDSFDGNQTARDPLENAFHDAWFQAQTLLQNAQSARSFRVVYAILLFDGIAIPTKAHGATESVVTHEFLDAGLQKLISLDTLVKQYCAILGSRSVYSALLEASLSVARWGGYIRDIGAALTTDHHCKLPGISSHAKGHTTSSSCGPILVSFDDQDLHPDIDHSVPSICQKAVAEAFCVWRQIVEVKGSVSRHAQSESRVEAIASTVTAVGKFNQSFRPFMRTCIDNLERLSIRSRTSAVSITLYWDLSVLILADSLRDHDSPTDPHVTSTIRSYQEEAVSSVARTVERVLSLPTEELFNVENGLSAEVPILAYHITPSLTATTFQKTIENIISLHSYQGNANQSVDSIWHRQIDIVMKGLCSLDVIVGGSQVASAAIQSLMRQHGDILSECWTSDFST</sequence>
<dbReference type="InterPro" id="IPR052897">
    <property type="entry name" value="Sec-Metab_Biosynth_Hydrolase"/>
</dbReference>
<dbReference type="EMBL" id="JXNT01000001">
    <property type="protein sequence ID" value="ODM23176.1"/>
    <property type="molecule type" value="Genomic_DNA"/>
</dbReference>
<dbReference type="VEuPathDB" id="FungiDB:SI65_00765"/>
<feature type="domain" description="AB hydrolase-1" evidence="2">
    <location>
        <begin position="6"/>
        <end position="228"/>
    </location>
</feature>
<feature type="region of interest" description="Disordered" evidence="1">
    <location>
        <begin position="408"/>
        <end position="427"/>
    </location>
</feature>
<dbReference type="SUPFAM" id="SSF53474">
    <property type="entry name" value="alpha/beta-Hydrolases"/>
    <property type="match status" value="1"/>
</dbReference>